<reference evidence="1" key="1">
    <citation type="submission" date="2020-02" db="EMBL/GenBank/DDBJ databases">
        <authorList>
            <person name="Meier V. D."/>
        </authorList>
    </citation>
    <scope>NUCLEOTIDE SEQUENCE</scope>
    <source>
        <strain evidence="1">AVDCRST_MAG57</strain>
    </source>
</reference>
<proteinExistence type="predicted"/>
<name>A0A6J4H5X6_9ACTN</name>
<dbReference type="EMBL" id="CADCTI010000026">
    <property type="protein sequence ID" value="CAA9214909.1"/>
    <property type="molecule type" value="Genomic_DNA"/>
</dbReference>
<evidence type="ECO:0000313" key="1">
    <source>
        <dbReference type="EMBL" id="CAA9214909.1"/>
    </source>
</evidence>
<organism evidence="1">
    <name type="scientific">uncultured Blastococcus sp</name>
    <dbReference type="NCBI Taxonomy" id="217144"/>
    <lineage>
        <taxon>Bacteria</taxon>
        <taxon>Bacillati</taxon>
        <taxon>Actinomycetota</taxon>
        <taxon>Actinomycetes</taxon>
        <taxon>Geodermatophilales</taxon>
        <taxon>Geodermatophilaceae</taxon>
        <taxon>Blastococcus</taxon>
        <taxon>environmental samples</taxon>
    </lineage>
</organism>
<sequence length="47" mass="5198">MTSLRTVLASRRSARTHLREERALLRALASAPTVESAHEIAALTARR</sequence>
<protein>
    <submittedName>
        <fullName evidence="1">Uncharacterized protein</fullName>
    </submittedName>
</protein>
<dbReference type="AlphaFoldDB" id="A0A6J4H5X6"/>
<accession>A0A6J4H5X6</accession>
<gene>
    <name evidence="1" type="ORF">AVDCRST_MAG57-276</name>
</gene>